<proteinExistence type="predicted"/>
<sequence length="389" mass="46179">MYKRKIDVFIKSHFQKMNLMLLLYGARQVGKTTLLQRIFPNAVFLLVDNESIRQKLEEYDIYQYQEWLPKNTKQILIDEIHLLSNPGRAAKIIFDHMTKTQIIITGSSSLHIKNQASESMAGRFVSYQLFPLTFEEYVEQKDYRKSHKTDIIDRILLQKKEPLNKPLLFLKNDVLSNVLLFGGYPQLIKTPANIKYLKEYVETMLFKDIIELNLIDNRVAAKLLLKLLAHQIGNLIDYTELSRRVGVDQRTVRRYIEIFEESYILYRLYPFSKRERNVITRTPKIYFYDLGVRNAIIDNFSPIQQRGDMGAMFENFIISEFIKANAYKQDRYHFYYWRPKIGAEVDLVLTKDDKITGIEIKYQKLGESRAFRNRYKEAAFFQVTKDNFY</sequence>
<evidence type="ECO:0000259" key="2">
    <source>
        <dbReference type="Pfam" id="PF13635"/>
    </source>
</evidence>
<name>A0A2M7AVU2_9BACT</name>
<dbReference type="AlphaFoldDB" id="A0A2M7AVU2"/>
<evidence type="ECO:0008006" key="5">
    <source>
        <dbReference type="Google" id="ProtNLM"/>
    </source>
</evidence>
<dbReference type="PANTHER" id="PTHR43566:SF1">
    <property type="entry name" value="AAA+ ATPASE DOMAIN-CONTAINING PROTEIN"/>
    <property type="match status" value="1"/>
</dbReference>
<evidence type="ECO:0000259" key="1">
    <source>
        <dbReference type="Pfam" id="PF13173"/>
    </source>
</evidence>
<dbReference type="InterPro" id="IPR041682">
    <property type="entry name" value="AAA_14"/>
</dbReference>
<dbReference type="EMBL" id="PEVY01000094">
    <property type="protein sequence ID" value="PIU74755.1"/>
    <property type="molecule type" value="Genomic_DNA"/>
</dbReference>
<feature type="domain" description="AAA" evidence="1">
    <location>
        <begin position="20"/>
        <end position="137"/>
    </location>
</feature>
<evidence type="ECO:0000313" key="3">
    <source>
        <dbReference type="EMBL" id="PIU74755.1"/>
    </source>
</evidence>
<gene>
    <name evidence="3" type="ORF">COS76_04440</name>
</gene>
<organism evidence="3 4">
    <name type="scientific">Candidatus Portnoybacteria bacterium CG06_land_8_20_14_3_00_39_12</name>
    <dbReference type="NCBI Taxonomy" id="1974809"/>
    <lineage>
        <taxon>Bacteria</taxon>
        <taxon>Candidatus Portnoyibacteriota</taxon>
    </lineage>
</organism>
<dbReference type="SUPFAM" id="SSF52540">
    <property type="entry name" value="P-loop containing nucleoside triphosphate hydrolases"/>
    <property type="match status" value="1"/>
</dbReference>
<dbReference type="Proteomes" id="UP000228775">
    <property type="component" value="Unassembled WGS sequence"/>
</dbReference>
<dbReference type="Pfam" id="PF13173">
    <property type="entry name" value="AAA_14"/>
    <property type="match status" value="1"/>
</dbReference>
<comment type="caution">
    <text evidence="3">The sequence shown here is derived from an EMBL/GenBank/DDBJ whole genome shotgun (WGS) entry which is preliminary data.</text>
</comment>
<accession>A0A2M7AVU2</accession>
<reference evidence="4" key="1">
    <citation type="submission" date="2017-09" db="EMBL/GenBank/DDBJ databases">
        <title>Depth-based differentiation of microbial function through sediment-hosted aquifers and enrichment of novel symbionts in the deep terrestrial subsurface.</title>
        <authorList>
            <person name="Probst A.J."/>
            <person name="Ladd B."/>
            <person name="Jarett J.K."/>
            <person name="Geller-Mcgrath D.E."/>
            <person name="Sieber C.M.K."/>
            <person name="Emerson J.B."/>
            <person name="Anantharaman K."/>
            <person name="Thomas B.C."/>
            <person name="Malmstrom R."/>
            <person name="Stieglmeier M."/>
            <person name="Klingl A."/>
            <person name="Woyke T."/>
            <person name="Ryan C.M."/>
            <person name="Banfield J.F."/>
        </authorList>
    </citation>
    <scope>NUCLEOTIDE SEQUENCE [LARGE SCALE GENOMIC DNA]</scope>
</reference>
<protein>
    <recommendedName>
        <fullName evidence="5">ATPase</fullName>
    </recommendedName>
</protein>
<dbReference type="InterPro" id="IPR027417">
    <property type="entry name" value="P-loop_NTPase"/>
</dbReference>
<feature type="domain" description="DUF4143" evidence="2">
    <location>
        <begin position="207"/>
        <end position="362"/>
    </location>
</feature>
<evidence type="ECO:0000313" key="4">
    <source>
        <dbReference type="Proteomes" id="UP000228775"/>
    </source>
</evidence>
<dbReference type="Pfam" id="PF13635">
    <property type="entry name" value="DUF4143"/>
    <property type="match status" value="1"/>
</dbReference>
<dbReference type="PANTHER" id="PTHR43566">
    <property type="entry name" value="CONSERVED PROTEIN"/>
    <property type="match status" value="1"/>
</dbReference>
<dbReference type="InterPro" id="IPR025420">
    <property type="entry name" value="DUF4143"/>
</dbReference>